<evidence type="ECO:0000256" key="2">
    <source>
        <dbReference type="ARBA" id="ARBA00022898"/>
    </source>
</evidence>
<dbReference type="NCBIfam" id="NF041039">
    <property type="entry name" value="FslC"/>
    <property type="match status" value="1"/>
</dbReference>
<keyword evidence="8" id="KW-1185">Reference proteome</keyword>
<dbReference type="STRING" id="1547445.LO80_05720"/>
<dbReference type="InterPro" id="IPR029066">
    <property type="entry name" value="PLP-binding_barrel"/>
</dbReference>
<evidence type="ECO:0000256" key="1">
    <source>
        <dbReference type="ARBA" id="ARBA00001933"/>
    </source>
</evidence>
<dbReference type="HOGENOM" id="CLU_026444_0_1_6"/>
<dbReference type="InterPro" id="IPR000183">
    <property type="entry name" value="Orn/DAP/Arg_de-COase"/>
</dbReference>
<evidence type="ECO:0000259" key="6">
    <source>
        <dbReference type="Pfam" id="PF02784"/>
    </source>
</evidence>
<evidence type="ECO:0000256" key="4">
    <source>
        <dbReference type="RuleBase" id="RU003737"/>
    </source>
</evidence>
<evidence type="ECO:0000313" key="7">
    <source>
        <dbReference type="EMBL" id="AIT09514.1"/>
    </source>
</evidence>
<dbReference type="RefSeq" id="WP_040009392.1">
    <property type="nucleotide sequence ID" value="NZ_CP009574.1"/>
</dbReference>
<dbReference type="eggNOG" id="COG0019">
    <property type="taxonomic scope" value="Bacteria"/>
</dbReference>
<feature type="domain" description="Orn/DAP/Arg decarboxylase 2 C-terminal" evidence="5">
    <location>
        <begin position="297"/>
        <end position="384"/>
    </location>
</feature>
<organism evidence="7 8">
    <name type="scientific">Candidatus Francisella endociliophora</name>
    <dbReference type="NCBI Taxonomy" id="653937"/>
    <lineage>
        <taxon>Bacteria</taxon>
        <taxon>Pseudomonadati</taxon>
        <taxon>Pseudomonadota</taxon>
        <taxon>Gammaproteobacteria</taxon>
        <taxon>Thiotrichales</taxon>
        <taxon>Francisellaceae</taxon>
        <taxon>Francisella</taxon>
    </lineage>
</organism>
<dbReference type="Pfam" id="PF00278">
    <property type="entry name" value="Orn_DAP_Arg_deC"/>
    <property type="match status" value="1"/>
</dbReference>
<dbReference type="PANTHER" id="PTHR43727:SF2">
    <property type="entry name" value="GROUP IV DECARBOXYLASE"/>
    <property type="match status" value="1"/>
</dbReference>
<dbReference type="Gene3D" id="2.40.37.10">
    <property type="entry name" value="Lyase, Ornithine Decarboxylase, Chain A, domain 1"/>
    <property type="match status" value="1"/>
</dbReference>
<name>A0A097EPL2_9GAMM</name>
<comment type="cofactor">
    <cofactor evidence="1 3">
        <name>pyridoxal 5'-phosphate</name>
        <dbReference type="ChEBI" id="CHEBI:597326"/>
    </cofactor>
</comment>
<dbReference type="InterPro" id="IPR022644">
    <property type="entry name" value="De-COase2_N"/>
</dbReference>
<dbReference type="KEGG" id="frf:LO80_05720"/>
<protein>
    <submittedName>
        <fullName evidence="7">Diaminopimelate decarboxylase</fullName>
    </submittedName>
</protein>
<proteinExistence type="inferred from homology"/>
<dbReference type="InterPro" id="IPR022643">
    <property type="entry name" value="De-COase2_C"/>
</dbReference>
<feature type="modified residue" description="N6-(pyridoxal phosphate)lysine" evidence="3">
    <location>
        <position position="63"/>
    </location>
</feature>
<dbReference type="Pfam" id="PF02784">
    <property type="entry name" value="Orn_Arg_deC_N"/>
    <property type="match status" value="1"/>
</dbReference>
<evidence type="ECO:0000256" key="3">
    <source>
        <dbReference type="PIRSR" id="PIRSR600183-50"/>
    </source>
</evidence>
<feature type="active site" description="Proton donor" evidence="3">
    <location>
        <position position="357"/>
    </location>
</feature>
<keyword evidence="2 3" id="KW-0663">Pyridoxal phosphate</keyword>
<dbReference type="PANTHER" id="PTHR43727">
    <property type="entry name" value="DIAMINOPIMELATE DECARBOXYLASE"/>
    <property type="match status" value="1"/>
</dbReference>
<gene>
    <name evidence="7" type="ORF">LO80_05720</name>
</gene>
<evidence type="ECO:0000259" key="5">
    <source>
        <dbReference type="Pfam" id="PF00278"/>
    </source>
</evidence>
<dbReference type="SUPFAM" id="SSF51419">
    <property type="entry name" value="PLP-binding barrel"/>
    <property type="match status" value="1"/>
</dbReference>
<evidence type="ECO:0000313" key="8">
    <source>
        <dbReference type="Proteomes" id="UP000029672"/>
    </source>
</evidence>
<dbReference type="Proteomes" id="UP000029672">
    <property type="component" value="Chromosome"/>
</dbReference>
<dbReference type="InterPro" id="IPR009006">
    <property type="entry name" value="Ala_racemase/Decarboxylase_C"/>
</dbReference>
<dbReference type="SUPFAM" id="SSF50621">
    <property type="entry name" value="Alanine racemase C-terminal domain-like"/>
    <property type="match status" value="1"/>
</dbReference>
<dbReference type="AlphaFoldDB" id="A0A097EPL2"/>
<comment type="similarity">
    <text evidence="4">Belongs to the Orn/Lys/Arg decarboxylase class-II family.</text>
</comment>
<dbReference type="GO" id="GO:0009089">
    <property type="term" value="P:lysine biosynthetic process via diaminopimelate"/>
    <property type="evidence" value="ECO:0007669"/>
    <property type="project" value="TreeGrafter"/>
</dbReference>
<dbReference type="GO" id="GO:0008836">
    <property type="term" value="F:diaminopimelate decarboxylase activity"/>
    <property type="evidence" value="ECO:0007669"/>
    <property type="project" value="TreeGrafter"/>
</dbReference>
<reference evidence="7 8" key="1">
    <citation type="submission" date="2014-10" db="EMBL/GenBank/DDBJ databases">
        <title>Whole genome sequence of Francisella endociliophora strain FSC1006, isolated from a laboratory culture of the marine ciliate Euplotes raikovi.</title>
        <authorList>
            <person name="Granberg M."/>
            <person name="Backman S."/>
            <person name="Lundmark E."/>
            <person name="Nilsson E."/>
            <person name="Karlsson E."/>
            <person name="Thelaus J."/>
            <person name="Ohrman C."/>
            <person name="Larkeryd A."/>
            <person name="Stenberg P."/>
        </authorList>
    </citation>
    <scope>NUCLEOTIDE SEQUENCE [LARGE SCALE GENOMIC DNA]</scope>
    <source>
        <strain evidence="7 8">FSC1006</strain>
    </source>
</reference>
<dbReference type="OrthoDB" id="9802147at2"/>
<accession>A0A097EPL2</accession>
<feature type="domain" description="Orn/DAP/Arg decarboxylase 2 N-terminal" evidence="6">
    <location>
        <begin position="47"/>
        <end position="295"/>
    </location>
</feature>
<sequence>MPELKNSNSIFKKITKNKAQEITTLFGSPCFIIDEEALVKRGIALQKALTSQYKNSIAAYSVKTQPLSKVIKRFYEIGFIPEVVSSDEFDLIEKLKLNNKGIIFNGPYKTDKSLKKALSLPNSIINCDHYDEIERISNIASDMGVIASIGLRVCDNSTPENWSRFGFALENIDNSNCDIFRIINDIKNIPQLKLSGIHCHIGTNIRDLSRFNAMSTNIAKLAEAILIKYGQTLDWIDLGGGLAGTSPKLDDNKSAPYSPYDLDLYAESIISPLKTYLTKTNNQTKLIFELGRSLVDYSTALISTIVGSRENSYDSQVLIADAGIHIAPTTRVYNHPIYSFNQNSSTSKKTSLLGPSCMQHDYLAENILLPELKYKDQILVDNLGAYNISRNNEFIHLKPSVILINKNNNYQILREKQKH</sequence>
<dbReference type="PRINTS" id="PR01179">
    <property type="entry name" value="ODADCRBXLASE"/>
</dbReference>
<dbReference type="Gene3D" id="3.20.20.10">
    <property type="entry name" value="Alanine racemase"/>
    <property type="match status" value="1"/>
</dbReference>
<dbReference type="EMBL" id="CP009574">
    <property type="protein sequence ID" value="AIT09514.1"/>
    <property type="molecule type" value="Genomic_DNA"/>
</dbReference>